<reference evidence="10" key="1">
    <citation type="submission" date="2017-07" db="EMBL/GenBank/DDBJ databases">
        <title>Taro Niue Genome Assembly and Annotation.</title>
        <authorList>
            <person name="Atibalentja N."/>
            <person name="Keating K."/>
            <person name="Fields C.J."/>
        </authorList>
    </citation>
    <scope>NUCLEOTIDE SEQUENCE</scope>
    <source>
        <strain evidence="10">Niue_2</strain>
        <tissue evidence="10">Leaf</tissue>
    </source>
</reference>
<keyword evidence="8" id="KW-0539">Nucleus</keyword>
<dbReference type="Proteomes" id="UP000652761">
    <property type="component" value="Unassembled WGS sequence"/>
</dbReference>
<feature type="non-terminal residue" evidence="10">
    <location>
        <position position="1"/>
    </location>
</feature>
<evidence type="ECO:0000256" key="9">
    <source>
        <dbReference type="SAM" id="MobiDB-lite"/>
    </source>
</evidence>
<evidence type="ECO:0000313" key="11">
    <source>
        <dbReference type="Proteomes" id="UP000652761"/>
    </source>
</evidence>
<dbReference type="GO" id="GO:0003697">
    <property type="term" value="F:single-stranded DNA binding"/>
    <property type="evidence" value="ECO:0007669"/>
    <property type="project" value="TreeGrafter"/>
</dbReference>
<proteinExistence type="inferred from homology"/>
<feature type="compositionally biased region" description="Low complexity" evidence="9">
    <location>
        <begin position="45"/>
        <end position="59"/>
    </location>
</feature>
<dbReference type="PANTHER" id="PTHR14865:SF2">
    <property type="entry name" value="CST COMPLEX SUBUNIT CTC1"/>
    <property type="match status" value="1"/>
</dbReference>
<dbReference type="OrthoDB" id="2314520at2759"/>
<dbReference type="EMBL" id="NMUH01000225">
    <property type="protein sequence ID" value="MQL74853.1"/>
    <property type="molecule type" value="Genomic_DNA"/>
</dbReference>
<evidence type="ECO:0000256" key="3">
    <source>
        <dbReference type="ARBA" id="ARBA00006332"/>
    </source>
</evidence>
<dbReference type="GO" id="GO:0045740">
    <property type="term" value="P:positive regulation of DNA replication"/>
    <property type="evidence" value="ECO:0007669"/>
    <property type="project" value="TreeGrafter"/>
</dbReference>
<sequence length="458" mass="48960">MGRPGEQSTTMEYARVISIAELLQLGRPLTGAASLSHHPTPPPRGSSAAPSSPPLQQAAGGTPLAPGGEPSDPSAFHPLGFPAVLVGALGLSSGDGSHASGCGNHCFFFSDGSARVCCDILELDITVIGKDIRVLAWNFLPLQRGDGFLEIIRCSRANPELGSVGDPSPSAPSCFPQLEDRSRARSCAWGVLVSVGPVFSVPLSIQEGTPRTNATGGVHSVGFLTEISACKCASCAAARSLEDLHRCVQGRNCHSFDQQVFIYFRGPSSSWRPVLSKLVGKVVIASSLKKKCVSSGRRESLIFASTERTVVYTDMKPIDRGLAKRRAHLGKGQLGTYCGVVTGVFKRGMVVELDKKDVWLLITDPLLDLPHSLRVGAVITVKNVHFLRPNFSWLRILLLGSCVRTTIEFAGIFSDKEILGSRKVSPSSGRLQLVDSTGYIDVVTPDLSPSFDQHVVYE</sequence>
<dbReference type="GO" id="GO:0042162">
    <property type="term" value="F:telomeric DNA binding"/>
    <property type="evidence" value="ECO:0007669"/>
    <property type="project" value="TreeGrafter"/>
</dbReference>
<dbReference type="Pfam" id="PF15491">
    <property type="entry name" value="CTC1_2"/>
    <property type="match status" value="1"/>
</dbReference>
<dbReference type="PANTHER" id="PTHR14865">
    <property type="entry name" value="CST COMPLEX SUBUNIT CTC1"/>
    <property type="match status" value="1"/>
</dbReference>
<comment type="caution">
    <text evidence="10">The sequence shown here is derived from an EMBL/GenBank/DDBJ whole genome shotgun (WGS) entry which is preliminary data.</text>
</comment>
<comment type="similarity">
    <text evidence="3">Belongs to the CTC1 family.</text>
</comment>
<dbReference type="InterPro" id="IPR042617">
    <property type="entry name" value="CTC1-like"/>
</dbReference>
<keyword evidence="11" id="KW-1185">Reference proteome</keyword>
<dbReference type="GO" id="GO:1990879">
    <property type="term" value="C:CST complex"/>
    <property type="evidence" value="ECO:0007669"/>
    <property type="project" value="TreeGrafter"/>
</dbReference>
<evidence type="ECO:0000256" key="2">
    <source>
        <dbReference type="ARBA" id="ARBA00004574"/>
    </source>
</evidence>
<gene>
    <name evidence="10" type="ORF">Taro_007224</name>
</gene>
<evidence type="ECO:0000256" key="8">
    <source>
        <dbReference type="ARBA" id="ARBA00023242"/>
    </source>
</evidence>
<evidence type="ECO:0000256" key="5">
    <source>
        <dbReference type="ARBA" id="ARBA00022454"/>
    </source>
</evidence>
<evidence type="ECO:0000256" key="4">
    <source>
        <dbReference type="ARBA" id="ARBA00016175"/>
    </source>
</evidence>
<keyword evidence="5" id="KW-0158">Chromosome</keyword>
<evidence type="ECO:0000256" key="6">
    <source>
        <dbReference type="ARBA" id="ARBA00022895"/>
    </source>
</evidence>
<protein>
    <recommendedName>
        <fullName evidence="4">CST complex subunit CTC1</fullName>
    </recommendedName>
</protein>
<name>A0A843TZM9_COLES</name>
<dbReference type="InterPro" id="IPR028262">
    <property type="entry name" value="CTC1_plant"/>
</dbReference>
<dbReference type="GO" id="GO:0010833">
    <property type="term" value="P:telomere maintenance via telomere lengthening"/>
    <property type="evidence" value="ECO:0007669"/>
    <property type="project" value="TreeGrafter"/>
</dbReference>
<evidence type="ECO:0000256" key="1">
    <source>
        <dbReference type="ARBA" id="ARBA00004123"/>
    </source>
</evidence>
<feature type="region of interest" description="Disordered" evidence="9">
    <location>
        <begin position="31"/>
        <end position="73"/>
    </location>
</feature>
<comment type="subcellular location">
    <subcellularLocation>
        <location evidence="2">Chromosome</location>
        <location evidence="2">Telomere</location>
    </subcellularLocation>
    <subcellularLocation>
        <location evidence="1">Nucleus</location>
    </subcellularLocation>
</comment>
<keyword evidence="6" id="KW-0779">Telomere</keyword>
<dbReference type="AlphaFoldDB" id="A0A843TZM9"/>
<organism evidence="10 11">
    <name type="scientific">Colocasia esculenta</name>
    <name type="common">Wild taro</name>
    <name type="synonym">Arum esculentum</name>
    <dbReference type="NCBI Taxonomy" id="4460"/>
    <lineage>
        <taxon>Eukaryota</taxon>
        <taxon>Viridiplantae</taxon>
        <taxon>Streptophyta</taxon>
        <taxon>Embryophyta</taxon>
        <taxon>Tracheophyta</taxon>
        <taxon>Spermatophyta</taxon>
        <taxon>Magnoliopsida</taxon>
        <taxon>Liliopsida</taxon>
        <taxon>Araceae</taxon>
        <taxon>Aroideae</taxon>
        <taxon>Colocasieae</taxon>
        <taxon>Colocasia</taxon>
    </lineage>
</organism>
<keyword evidence="7" id="KW-0238">DNA-binding</keyword>
<accession>A0A843TZM9</accession>
<evidence type="ECO:0000256" key="7">
    <source>
        <dbReference type="ARBA" id="ARBA00023125"/>
    </source>
</evidence>
<evidence type="ECO:0000313" key="10">
    <source>
        <dbReference type="EMBL" id="MQL74853.1"/>
    </source>
</evidence>